<feature type="coiled-coil region" evidence="1">
    <location>
        <begin position="239"/>
        <end position="287"/>
    </location>
</feature>
<sequence length="774" mass="88169">MDAPAAGSGSPLPEVNPTTEQKKKKKKRKPKATTGSQCGRSVETKEPTQPSSLRPAGSADYQAFKTKQNDVLLQHRKICNQHKSKDQTLLIKSINHIKQYVEDNELYTFVFSYDPETGYSPESKIKVEAMATMKTMLDDHIKLFNNLRTSFSSHYNPRGGSGRMSTSQYNKFSVDQQTAKLAFWEHSHNMTALYSELCKNRLKAYCMHLENMPAFPSRVDTYRHYETFISETLELINVQHKLLEEKKELSRKKSDLLKETKKQSEEKSTLTQELKKIDEDIRELSESYNNDNKMMTSLLSQAVTCYSNTTNQQALTELISKNSEGFSKWMQQVNPEELSSFHLKQIINICIALEDLQTVQKLLDFLLLKAQENNLDTTDVLSLMCNCRQTFRALCENKESKENPKKVSQIKNIASTLNQIIINVIEHNDVSAQDQKSLNDIFAIEYQLPIHIVLLEFDCIMKTLNNTRLSLVVDEQKEALKARQKNEKLASNRKKRVEDAQRKQRPLQQEQAQAIAVPMPVPTPDAEQPLPSAIIEALDAFTNKKSLREISDILFPLINNPATSKIHKAQALYCYADLVRVVLSRQVYQSSEDVCTVYRYGALIRQASSGSSTDQLPDREMLDKFIKSIKELSTSQSLFQLIESMTESFNQTVETITAETDIDPEFLEALDQLYTQTQVLTSNMNKIADCCTNAQIIYDERGKLLKTHLKGGKQGRKLVNDRKNIDQNIQCLESVGDQLNQCLKPLNDKLKSSKQLIDRKRLSSSPQQDSACAL</sequence>
<keyword evidence="4" id="KW-1185">Reference proteome</keyword>
<accession>A0ABT3MRG8</accession>
<organism evidence="3 4">
    <name type="scientific">Endozoicomonas gorgoniicola</name>
    <dbReference type="NCBI Taxonomy" id="1234144"/>
    <lineage>
        <taxon>Bacteria</taxon>
        <taxon>Pseudomonadati</taxon>
        <taxon>Pseudomonadota</taxon>
        <taxon>Gammaproteobacteria</taxon>
        <taxon>Oceanospirillales</taxon>
        <taxon>Endozoicomonadaceae</taxon>
        <taxon>Endozoicomonas</taxon>
    </lineage>
</organism>
<feature type="region of interest" description="Disordered" evidence="2">
    <location>
        <begin position="482"/>
        <end position="513"/>
    </location>
</feature>
<feature type="compositionally biased region" description="Basic residues" evidence="2">
    <location>
        <begin position="22"/>
        <end position="31"/>
    </location>
</feature>
<reference evidence="3 4" key="1">
    <citation type="submission" date="2022-10" db="EMBL/GenBank/DDBJ databases">
        <title>High-quality genome sequences of two octocoral-associated bacteria, Endozoicomonas euniceicola EF212 and Endozoicomonas gorgoniicola PS125.</title>
        <authorList>
            <person name="Chiou Y.-J."/>
            <person name="Chen Y.-H."/>
        </authorList>
    </citation>
    <scope>NUCLEOTIDE SEQUENCE [LARGE SCALE GENOMIC DNA]</scope>
    <source>
        <strain evidence="3 4">PS125</strain>
    </source>
</reference>
<protein>
    <submittedName>
        <fullName evidence="3">Uncharacterized protein</fullName>
    </submittedName>
</protein>
<evidence type="ECO:0000256" key="2">
    <source>
        <dbReference type="SAM" id="MobiDB-lite"/>
    </source>
</evidence>
<dbReference type="RefSeq" id="WP_262566956.1">
    <property type="nucleotide sequence ID" value="NZ_JAPFCC010000001.1"/>
</dbReference>
<keyword evidence="1" id="KW-0175">Coiled coil</keyword>
<gene>
    <name evidence="3" type="ORF">NX722_04785</name>
</gene>
<dbReference type="EMBL" id="JAPFCC010000001">
    <property type="protein sequence ID" value="MCW7551966.1"/>
    <property type="molecule type" value="Genomic_DNA"/>
</dbReference>
<name>A0ABT3MRG8_9GAMM</name>
<dbReference type="Proteomes" id="UP001209854">
    <property type="component" value="Unassembled WGS sequence"/>
</dbReference>
<evidence type="ECO:0000313" key="3">
    <source>
        <dbReference type="EMBL" id="MCW7551966.1"/>
    </source>
</evidence>
<feature type="region of interest" description="Disordered" evidence="2">
    <location>
        <begin position="1"/>
        <end position="57"/>
    </location>
</feature>
<evidence type="ECO:0000256" key="1">
    <source>
        <dbReference type="SAM" id="Coils"/>
    </source>
</evidence>
<proteinExistence type="predicted"/>
<evidence type="ECO:0000313" key="4">
    <source>
        <dbReference type="Proteomes" id="UP001209854"/>
    </source>
</evidence>
<comment type="caution">
    <text evidence="3">The sequence shown here is derived from an EMBL/GenBank/DDBJ whole genome shotgun (WGS) entry which is preliminary data.</text>
</comment>
<feature type="compositionally biased region" description="Basic and acidic residues" evidence="2">
    <location>
        <begin position="482"/>
        <end position="502"/>
    </location>
</feature>